<dbReference type="AlphaFoldDB" id="A0A7D5TL69"/>
<dbReference type="Proteomes" id="UP000509667">
    <property type="component" value="Chromosome"/>
</dbReference>
<evidence type="ECO:0000313" key="2">
    <source>
        <dbReference type="EMBL" id="QLH77252.1"/>
    </source>
</evidence>
<proteinExistence type="predicted"/>
<evidence type="ECO:0000313" key="3">
    <source>
        <dbReference type="Proteomes" id="UP000509667"/>
    </source>
</evidence>
<keyword evidence="3" id="KW-1185">Reference proteome</keyword>
<feature type="region of interest" description="Disordered" evidence="1">
    <location>
        <begin position="1"/>
        <end position="32"/>
    </location>
</feature>
<reference evidence="2 3" key="1">
    <citation type="submission" date="2020-07" db="EMBL/GenBank/DDBJ databases">
        <title>Halosimplex pelagicum sp. nov. and Halosimplex rubrum sp. nov., isolated from salted brown alga Laminaria, and emended description of the genus Halosimplex.</title>
        <authorList>
            <person name="Cui H."/>
        </authorList>
    </citation>
    <scope>NUCLEOTIDE SEQUENCE [LARGE SCALE GENOMIC DNA]</scope>
    <source>
        <strain evidence="2 3">R27</strain>
    </source>
</reference>
<name>A0A7D5TL69_9EURY</name>
<accession>A0A7D5TL69</accession>
<evidence type="ECO:0000256" key="1">
    <source>
        <dbReference type="SAM" id="MobiDB-lite"/>
    </source>
</evidence>
<dbReference type="KEGG" id="hrr:HZS55_08090"/>
<dbReference type="EMBL" id="CP058910">
    <property type="protein sequence ID" value="QLH77252.1"/>
    <property type="molecule type" value="Genomic_DNA"/>
</dbReference>
<dbReference type="RefSeq" id="WP_179911181.1">
    <property type="nucleotide sequence ID" value="NZ_CP058910.1"/>
</dbReference>
<dbReference type="GeneID" id="56077815"/>
<sequence>MSDGGDRDGTPSWIDDQPRRPDASDETVRIETIPDDDAGTVTFAARRDSDGPTVAWITVDAATVVDLGAHN</sequence>
<organism evidence="2 3">
    <name type="scientific">Halosimplex rubrum</name>
    <dbReference type="NCBI Taxonomy" id="869889"/>
    <lineage>
        <taxon>Archaea</taxon>
        <taxon>Methanobacteriati</taxon>
        <taxon>Methanobacteriota</taxon>
        <taxon>Stenosarchaea group</taxon>
        <taxon>Halobacteria</taxon>
        <taxon>Halobacteriales</taxon>
        <taxon>Haloarculaceae</taxon>
        <taxon>Halosimplex</taxon>
    </lineage>
</organism>
<feature type="compositionally biased region" description="Basic and acidic residues" evidence="1">
    <location>
        <begin position="16"/>
        <end position="29"/>
    </location>
</feature>
<gene>
    <name evidence="2" type="ORF">HZS55_08090</name>
</gene>
<protein>
    <submittedName>
        <fullName evidence="2">Uncharacterized protein</fullName>
    </submittedName>
</protein>